<gene>
    <name evidence="2" type="ORF">UFOPK3662_00732</name>
</gene>
<evidence type="ECO:0000256" key="1">
    <source>
        <dbReference type="SAM" id="MobiDB-lite"/>
    </source>
</evidence>
<sequence length="344" mass="38443">MTITTGQARQPVEPGSLRPGDRVRLRPLDEVLATLDDTGSYDNVPFMPEMTAYAGRVMTVYRRLEKICDYMGEESRSRRMTDAVLLNETRCDGSGHGGCQAECRIFWKEVWLERADDATFPAGDDESPYAVAPERLLPLLVLGAHRTDPEKGEVFRCQATEATRATTAMPEMAVGQYVREVRVGNIGVPELVRVGSSALVTKLARKAGLRPYLPLEVAGKDRVDGEKLGLQPGDWVRVRSKEEIGRTLNSGGAHRGMLFTHEMVQYCGQTFRVHQRVERLVNEQTGELLQMKQECIALEDVICKGHFTSGAWFCAREHLPLWREDWLERADAPTAGTVCPKPGR</sequence>
<proteinExistence type="predicted"/>
<reference evidence="2" key="1">
    <citation type="submission" date="2020-05" db="EMBL/GenBank/DDBJ databases">
        <authorList>
            <person name="Chiriac C."/>
            <person name="Salcher M."/>
            <person name="Ghai R."/>
            <person name="Kavagutti S V."/>
        </authorList>
    </citation>
    <scope>NUCLEOTIDE SEQUENCE</scope>
</reference>
<feature type="region of interest" description="Disordered" evidence="1">
    <location>
        <begin position="1"/>
        <end position="21"/>
    </location>
</feature>
<name>A0A6J7HTJ2_9ZZZZ</name>
<evidence type="ECO:0000313" key="2">
    <source>
        <dbReference type="EMBL" id="CAB4922912.1"/>
    </source>
</evidence>
<accession>A0A6J7HTJ2</accession>
<dbReference type="AlphaFoldDB" id="A0A6J7HTJ2"/>
<dbReference type="EMBL" id="CAFBMW010000004">
    <property type="protein sequence ID" value="CAB4922912.1"/>
    <property type="molecule type" value="Genomic_DNA"/>
</dbReference>
<protein>
    <submittedName>
        <fullName evidence="2">Unannotated protein</fullName>
    </submittedName>
</protein>
<organism evidence="2">
    <name type="scientific">freshwater metagenome</name>
    <dbReference type="NCBI Taxonomy" id="449393"/>
    <lineage>
        <taxon>unclassified sequences</taxon>
        <taxon>metagenomes</taxon>
        <taxon>ecological metagenomes</taxon>
    </lineage>
</organism>